<dbReference type="Proteomes" id="UP000361836">
    <property type="component" value="Unassembled WGS sequence"/>
</dbReference>
<accession>A0A5K1J0E8</accession>
<dbReference type="RefSeq" id="WP_152076491.1">
    <property type="nucleotide sequence ID" value="NZ_CAAKNU010000062.1"/>
</dbReference>
<dbReference type="EMBL" id="CABWIE010000019">
    <property type="protein sequence ID" value="VWL95661.1"/>
    <property type="molecule type" value="Genomic_DNA"/>
</dbReference>
<dbReference type="AlphaFoldDB" id="A0A5K1J0E8"/>
<evidence type="ECO:0000313" key="2">
    <source>
        <dbReference type="EMBL" id="VWL95661.1"/>
    </source>
</evidence>
<name>A0A5K1J0E8_9ACTN</name>
<protein>
    <submittedName>
        <fullName evidence="2">Uncharacterized protein</fullName>
    </submittedName>
</protein>
<evidence type="ECO:0000256" key="1">
    <source>
        <dbReference type="SAM" id="SignalP"/>
    </source>
</evidence>
<sequence>MIKPRSIIARIGVGLAIVAGLSMGAPAASFAQEEFDTSQVSSISQSADAGIATCKNNEDRDFAFQCSGTSATGYRQKEDSSSVYTLIQGYSGRPLRLYVDGAYDNRGTGTMNCTQGVYRANHAGEWEMYNLVRENGRSHARLTAWAESGYGTVYGRWSPDCLGHFNKLPS</sequence>
<keyword evidence="3" id="KW-1185">Reference proteome</keyword>
<proteinExistence type="predicted"/>
<keyword evidence="1" id="KW-0732">Signal</keyword>
<gene>
    <name evidence="2" type="ORF">KCJAJFAP_00242</name>
</gene>
<evidence type="ECO:0000313" key="3">
    <source>
        <dbReference type="Proteomes" id="UP000361836"/>
    </source>
</evidence>
<reference evidence="2 3" key="1">
    <citation type="submission" date="2019-10" db="EMBL/GenBank/DDBJ databases">
        <authorList>
            <person name="Wolf R A."/>
        </authorList>
    </citation>
    <scope>NUCLEOTIDE SEQUENCE [LARGE SCALE GENOMIC DNA]</scope>
    <source>
        <strain evidence="2">Collinsella_aerofaciens_MC2</strain>
    </source>
</reference>
<feature type="signal peptide" evidence="1">
    <location>
        <begin position="1"/>
        <end position="27"/>
    </location>
</feature>
<organism evidence="2 3">
    <name type="scientific">Collinsella aerofaciens</name>
    <dbReference type="NCBI Taxonomy" id="74426"/>
    <lineage>
        <taxon>Bacteria</taxon>
        <taxon>Bacillati</taxon>
        <taxon>Actinomycetota</taxon>
        <taxon>Coriobacteriia</taxon>
        <taxon>Coriobacteriales</taxon>
        <taxon>Coriobacteriaceae</taxon>
        <taxon>Collinsella</taxon>
    </lineage>
</organism>
<feature type="chain" id="PRO_5038540016" evidence="1">
    <location>
        <begin position="28"/>
        <end position="170"/>
    </location>
</feature>